<organism evidence="1 2">
    <name type="scientific">Necator americanus</name>
    <name type="common">Human hookworm</name>
    <dbReference type="NCBI Taxonomy" id="51031"/>
    <lineage>
        <taxon>Eukaryota</taxon>
        <taxon>Metazoa</taxon>
        <taxon>Ecdysozoa</taxon>
        <taxon>Nematoda</taxon>
        <taxon>Chromadorea</taxon>
        <taxon>Rhabditida</taxon>
        <taxon>Rhabditina</taxon>
        <taxon>Rhabditomorpha</taxon>
        <taxon>Strongyloidea</taxon>
        <taxon>Ancylostomatidae</taxon>
        <taxon>Bunostominae</taxon>
        <taxon>Necator</taxon>
    </lineage>
</organism>
<dbReference type="Proteomes" id="UP001303046">
    <property type="component" value="Unassembled WGS sequence"/>
</dbReference>
<evidence type="ECO:0000313" key="1">
    <source>
        <dbReference type="EMBL" id="KAK6734330.1"/>
    </source>
</evidence>
<accession>A0ABR1C962</accession>
<sequence>MEQKANSRFIPKPTGVSKFLHRFWNIATLPLRRIGPGLVFAVTVYVVGYNVGVRWWKGPDHPVNMFTWQRMEGEGLLSEELLQKKKTVMDYYTSRFFGEWTDSFSTSDSV</sequence>
<proteinExistence type="predicted"/>
<keyword evidence="2" id="KW-1185">Reference proteome</keyword>
<comment type="caution">
    <text evidence="1">The sequence shown here is derived from an EMBL/GenBank/DDBJ whole genome shotgun (WGS) entry which is preliminary data.</text>
</comment>
<reference evidence="1 2" key="1">
    <citation type="submission" date="2023-08" db="EMBL/GenBank/DDBJ databases">
        <title>A Necator americanus chromosomal reference genome.</title>
        <authorList>
            <person name="Ilik V."/>
            <person name="Petrzelkova K.J."/>
            <person name="Pardy F."/>
            <person name="Fuh T."/>
            <person name="Niatou-Singa F.S."/>
            <person name="Gouil Q."/>
            <person name="Baker L."/>
            <person name="Ritchie M.E."/>
            <person name="Jex A.R."/>
            <person name="Gazzola D."/>
            <person name="Li H."/>
            <person name="Toshio Fujiwara R."/>
            <person name="Zhan B."/>
            <person name="Aroian R.V."/>
            <person name="Pafco B."/>
            <person name="Schwarz E.M."/>
        </authorList>
    </citation>
    <scope>NUCLEOTIDE SEQUENCE [LARGE SCALE GENOMIC DNA]</scope>
    <source>
        <strain evidence="1 2">Aroian</strain>
        <tissue evidence="1">Whole animal</tissue>
    </source>
</reference>
<name>A0ABR1C962_NECAM</name>
<dbReference type="EMBL" id="JAVFWL010000002">
    <property type="protein sequence ID" value="KAK6734330.1"/>
    <property type="molecule type" value="Genomic_DNA"/>
</dbReference>
<protein>
    <submittedName>
        <fullName evidence="1">Uncharacterized protein</fullName>
    </submittedName>
</protein>
<gene>
    <name evidence="1" type="primary">Necator_chrII.g5650</name>
    <name evidence="1" type="ORF">RB195_017857</name>
</gene>
<evidence type="ECO:0000313" key="2">
    <source>
        <dbReference type="Proteomes" id="UP001303046"/>
    </source>
</evidence>